<name>A0ABP7D410_9SPHN</name>
<feature type="chain" id="PRO_5045356833" description="DUF3833 family protein" evidence="1">
    <location>
        <begin position="44"/>
        <end position="186"/>
    </location>
</feature>
<feature type="signal peptide" evidence="1">
    <location>
        <begin position="1"/>
        <end position="43"/>
    </location>
</feature>
<accession>A0ABP7D410</accession>
<protein>
    <recommendedName>
        <fullName evidence="4">DUF3833 family protein</fullName>
    </recommendedName>
</protein>
<comment type="caution">
    <text evidence="2">The sequence shown here is derived from an EMBL/GenBank/DDBJ whole genome shotgun (WGS) entry which is preliminary data.</text>
</comment>
<organism evidence="2 3">
    <name type="scientific">Sphingomonas cynarae</name>
    <dbReference type="NCBI Taxonomy" id="930197"/>
    <lineage>
        <taxon>Bacteria</taxon>
        <taxon>Pseudomonadati</taxon>
        <taxon>Pseudomonadota</taxon>
        <taxon>Alphaproteobacteria</taxon>
        <taxon>Sphingomonadales</taxon>
        <taxon>Sphingomonadaceae</taxon>
        <taxon>Sphingomonas</taxon>
    </lineage>
</organism>
<reference evidence="3" key="1">
    <citation type="journal article" date="2019" name="Int. J. Syst. Evol. Microbiol.">
        <title>The Global Catalogue of Microorganisms (GCM) 10K type strain sequencing project: providing services to taxonomists for standard genome sequencing and annotation.</title>
        <authorList>
            <consortium name="The Broad Institute Genomics Platform"/>
            <consortium name="The Broad Institute Genome Sequencing Center for Infectious Disease"/>
            <person name="Wu L."/>
            <person name="Ma J."/>
        </authorList>
    </citation>
    <scope>NUCLEOTIDE SEQUENCE [LARGE SCALE GENOMIC DNA]</scope>
    <source>
        <strain evidence="3">JCM 17498</strain>
    </source>
</reference>
<dbReference type="EMBL" id="BAABBF010000002">
    <property type="protein sequence ID" value="GAA3699141.1"/>
    <property type="molecule type" value="Genomic_DNA"/>
</dbReference>
<evidence type="ECO:0000256" key="1">
    <source>
        <dbReference type="SAM" id="SignalP"/>
    </source>
</evidence>
<dbReference type="RefSeq" id="WP_344691980.1">
    <property type="nucleotide sequence ID" value="NZ_BAABBF010000002.1"/>
</dbReference>
<keyword evidence="3" id="KW-1185">Reference proteome</keyword>
<evidence type="ECO:0008006" key="4">
    <source>
        <dbReference type="Google" id="ProtNLM"/>
    </source>
</evidence>
<gene>
    <name evidence="2" type="ORF">GCM10022268_06700</name>
</gene>
<proteinExistence type="predicted"/>
<dbReference type="Proteomes" id="UP001500523">
    <property type="component" value="Unassembled WGS sequence"/>
</dbReference>
<sequence length="186" mass="20214">MLHPLEQAAAMVHHMRPAGDMVRCSTMRSALIVLALFATAASATPPPPEFEAIRFFEGGTRGDGLFKVILRGSHRVTVQGRGRIEGDTLILDQIVTREGTAPKSRQWRIRATAPGRYTGTLTDAKGPITGETTGDRLHLRYTSTGGFAVEQWLTLSPDGRSAQNRLTAKRFGVTVASLDETIVKTD</sequence>
<dbReference type="InterPro" id="IPR024409">
    <property type="entry name" value="DUF3833"/>
</dbReference>
<evidence type="ECO:0000313" key="2">
    <source>
        <dbReference type="EMBL" id="GAA3699141.1"/>
    </source>
</evidence>
<dbReference type="Pfam" id="PF12915">
    <property type="entry name" value="DUF3833"/>
    <property type="match status" value="1"/>
</dbReference>
<keyword evidence="1" id="KW-0732">Signal</keyword>
<evidence type="ECO:0000313" key="3">
    <source>
        <dbReference type="Proteomes" id="UP001500523"/>
    </source>
</evidence>